<dbReference type="EMBL" id="CAJZBQ010000013">
    <property type="protein sequence ID" value="CAG9315389.1"/>
    <property type="molecule type" value="Genomic_DNA"/>
</dbReference>
<organism evidence="1 2">
    <name type="scientific">Blepharisma stoltei</name>
    <dbReference type="NCBI Taxonomy" id="1481888"/>
    <lineage>
        <taxon>Eukaryota</taxon>
        <taxon>Sar</taxon>
        <taxon>Alveolata</taxon>
        <taxon>Ciliophora</taxon>
        <taxon>Postciliodesmatophora</taxon>
        <taxon>Heterotrichea</taxon>
        <taxon>Heterotrichida</taxon>
        <taxon>Blepharismidae</taxon>
        <taxon>Blepharisma</taxon>
    </lineage>
</organism>
<comment type="caution">
    <text evidence="1">The sequence shown here is derived from an EMBL/GenBank/DDBJ whole genome shotgun (WGS) entry which is preliminary data.</text>
</comment>
<keyword evidence="2" id="KW-1185">Reference proteome</keyword>
<evidence type="ECO:0000313" key="1">
    <source>
        <dbReference type="EMBL" id="CAG9315389.1"/>
    </source>
</evidence>
<proteinExistence type="predicted"/>
<sequence length="184" mass="21627">MNYCKGVYLGVSQNDKPEHLQLRSFVKISQTPHNNIFHHYKFDRFGQQKIRLNRPRLTVPVTKIENSSIWRIQGQKLGVSQWSKEESFNDSKLRKSLIATHMHDNFENSKKLKQKRTILTPQINARKSKLAMSLNPRRIQANLQSQGSHSNSLNSNLNLYKIQRTKFDLDFQDISSWDYTPDQK</sequence>
<evidence type="ECO:0000313" key="2">
    <source>
        <dbReference type="Proteomes" id="UP001162131"/>
    </source>
</evidence>
<protein>
    <submittedName>
        <fullName evidence="1">Uncharacterized protein</fullName>
    </submittedName>
</protein>
<dbReference type="Proteomes" id="UP001162131">
    <property type="component" value="Unassembled WGS sequence"/>
</dbReference>
<accession>A0AAU9IT93</accession>
<gene>
    <name evidence="1" type="ORF">BSTOLATCC_MIC13162</name>
</gene>
<reference evidence="1" key="1">
    <citation type="submission" date="2021-09" db="EMBL/GenBank/DDBJ databases">
        <authorList>
            <consortium name="AG Swart"/>
            <person name="Singh M."/>
            <person name="Singh A."/>
            <person name="Seah K."/>
            <person name="Emmerich C."/>
        </authorList>
    </citation>
    <scope>NUCLEOTIDE SEQUENCE</scope>
    <source>
        <strain evidence="1">ATCC30299</strain>
    </source>
</reference>
<name>A0AAU9IT93_9CILI</name>
<dbReference type="AlphaFoldDB" id="A0AAU9IT93"/>